<dbReference type="PROSITE" id="PS50108">
    <property type="entry name" value="CRIB"/>
    <property type="match status" value="1"/>
</dbReference>
<dbReference type="Pfam" id="PF00566">
    <property type="entry name" value="RabGAP-TBC"/>
    <property type="match status" value="1"/>
</dbReference>
<feature type="compositionally biased region" description="Low complexity" evidence="1">
    <location>
        <begin position="492"/>
        <end position="518"/>
    </location>
</feature>
<evidence type="ECO:0000256" key="1">
    <source>
        <dbReference type="SAM" id="MobiDB-lite"/>
    </source>
</evidence>
<dbReference type="SMART" id="SM00285">
    <property type="entry name" value="PBD"/>
    <property type="match status" value="1"/>
</dbReference>
<dbReference type="Pfam" id="PF00786">
    <property type="entry name" value="PBD"/>
    <property type="match status" value="1"/>
</dbReference>
<dbReference type="Gene3D" id="3.90.810.10">
    <property type="entry name" value="CRIB domain"/>
    <property type="match status" value="1"/>
</dbReference>
<dbReference type="PANTHER" id="PTHR46325">
    <property type="entry name" value="CRIB DOMAIN-CONTAINING PROTEIN RIC8"/>
    <property type="match status" value="1"/>
</dbReference>
<feature type="domain" description="CRIB" evidence="3">
    <location>
        <begin position="362"/>
        <end position="375"/>
    </location>
</feature>
<feature type="compositionally biased region" description="Low complexity" evidence="1">
    <location>
        <begin position="468"/>
        <end position="483"/>
    </location>
</feature>
<evidence type="ECO:0008006" key="6">
    <source>
        <dbReference type="Google" id="ProtNLM"/>
    </source>
</evidence>
<dbReference type="OrthoDB" id="10264062at2759"/>
<comment type="caution">
    <text evidence="4">The sequence shown here is derived from an EMBL/GenBank/DDBJ whole genome shotgun (WGS) entry which is preliminary data.</text>
</comment>
<keyword evidence="5" id="KW-1185">Reference proteome</keyword>
<evidence type="ECO:0000259" key="3">
    <source>
        <dbReference type="PROSITE" id="PS50108"/>
    </source>
</evidence>
<dbReference type="EMBL" id="CAJGYO010000007">
    <property type="protein sequence ID" value="CAD6241791.1"/>
    <property type="molecule type" value="Genomic_DNA"/>
</dbReference>
<dbReference type="SUPFAM" id="SSF47923">
    <property type="entry name" value="Ypt/Rab-GAP domain of gyp1p"/>
    <property type="match status" value="1"/>
</dbReference>
<dbReference type="PANTHER" id="PTHR46325:SF49">
    <property type="entry name" value="OS02G0810600 PROTEIN"/>
    <property type="match status" value="1"/>
</dbReference>
<dbReference type="Proteomes" id="UP000604825">
    <property type="component" value="Unassembled WGS sequence"/>
</dbReference>
<sequence length="529" mass="57440">MRLLACCYNDPEMQIDPDTVYPIRPDCRDDAPKTRFKPRPGLTLSPRRWKLLHNEEGVLDIAGMIKRVQHGKFSTVLCGSRTIEVYLHIISKDEEYTDFLILIEDGQPIENPNSNGGAAGSEQQNNGAPLPKEVIDWKLTLHQIGPDVNRTDRALVYYERQENLARLWDILAVYSWIDKDIGYCQGMSDLCSPISIILEHEADAFWCFERLMRRVLMWSMEYNPNLFSMLESGTGTSSANTKDESVLGQCGKFERKTLQAAKKDDQIPLSVFVVASVIEARNKKLLGEAKGLDDVVKILNEITGSLDAKKACKGALQIHEKYLNTGTAGGQPPVEPAKMKGLLKGLRYISQIFDAKEPEMQIGKPTDVKHVAHIGWDNASVTAPSWMNEFKASPGTARGGDSEPSQPGGSGGCVEEQTGGGGGGEDAGGKAERPRRTRGNKGSGGNEPAKRRDCAAEGSRRDRRAAKAVDTAEGAEGDAAAAPKQRRRKPRAASGGRSKSSSGGAAASDSEAARPAGAPMEAEDDRDGC</sequence>
<reference evidence="4" key="1">
    <citation type="submission" date="2020-10" db="EMBL/GenBank/DDBJ databases">
        <authorList>
            <person name="Han B."/>
            <person name="Lu T."/>
            <person name="Zhao Q."/>
            <person name="Huang X."/>
            <person name="Zhao Y."/>
        </authorList>
    </citation>
    <scope>NUCLEOTIDE SEQUENCE</scope>
</reference>
<dbReference type="PROSITE" id="PS50086">
    <property type="entry name" value="TBC_RABGAP"/>
    <property type="match status" value="1"/>
</dbReference>
<evidence type="ECO:0000313" key="4">
    <source>
        <dbReference type="EMBL" id="CAD6241791.1"/>
    </source>
</evidence>
<dbReference type="InterPro" id="IPR036936">
    <property type="entry name" value="CRIB_dom_sf"/>
</dbReference>
<name>A0A811PBJ7_9POAL</name>
<dbReference type="Gene3D" id="1.10.8.270">
    <property type="entry name" value="putative rabgap domain of human tbc1 domain family member 14 like domains"/>
    <property type="match status" value="1"/>
</dbReference>
<proteinExistence type="predicted"/>
<dbReference type="AlphaFoldDB" id="A0A811PBJ7"/>
<dbReference type="SMART" id="SM00164">
    <property type="entry name" value="TBC"/>
    <property type="match status" value="1"/>
</dbReference>
<dbReference type="CDD" id="cd00132">
    <property type="entry name" value="CRIB"/>
    <property type="match status" value="1"/>
</dbReference>
<feature type="region of interest" description="Disordered" evidence="1">
    <location>
        <begin position="389"/>
        <end position="529"/>
    </location>
</feature>
<organism evidence="4 5">
    <name type="scientific">Miscanthus lutarioriparius</name>
    <dbReference type="NCBI Taxonomy" id="422564"/>
    <lineage>
        <taxon>Eukaryota</taxon>
        <taxon>Viridiplantae</taxon>
        <taxon>Streptophyta</taxon>
        <taxon>Embryophyta</taxon>
        <taxon>Tracheophyta</taxon>
        <taxon>Spermatophyta</taxon>
        <taxon>Magnoliopsida</taxon>
        <taxon>Liliopsida</taxon>
        <taxon>Poales</taxon>
        <taxon>Poaceae</taxon>
        <taxon>PACMAD clade</taxon>
        <taxon>Panicoideae</taxon>
        <taxon>Andropogonodae</taxon>
        <taxon>Andropogoneae</taxon>
        <taxon>Saccharinae</taxon>
        <taxon>Miscanthus</taxon>
    </lineage>
</organism>
<evidence type="ECO:0000313" key="5">
    <source>
        <dbReference type="Proteomes" id="UP000604825"/>
    </source>
</evidence>
<dbReference type="FunFam" id="1.10.8.270:FF:000025">
    <property type="entry name" value="TBC1 domain family member 15-like"/>
    <property type="match status" value="1"/>
</dbReference>
<protein>
    <recommendedName>
        <fullName evidence="6">CRIB domain-containing protein</fullName>
    </recommendedName>
</protein>
<feature type="compositionally biased region" description="Basic and acidic residues" evidence="1">
    <location>
        <begin position="448"/>
        <end position="460"/>
    </location>
</feature>
<dbReference type="InterPro" id="IPR000095">
    <property type="entry name" value="CRIB_dom"/>
</dbReference>
<accession>A0A811PBJ7</accession>
<feature type="domain" description="Rab-GAP TBC" evidence="2">
    <location>
        <begin position="127"/>
        <end position="306"/>
    </location>
</feature>
<gene>
    <name evidence="4" type="ORF">NCGR_LOCUS27464</name>
</gene>
<dbReference type="InterPro" id="IPR000195">
    <property type="entry name" value="Rab-GAP-TBC_dom"/>
</dbReference>
<evidence type="ECO:0000259" key="2">
    <source>
        <dbReference type="PROSITE" id="PS50086"/>
    </source>
</evidence>
<feature type="compositionally biased region" description="Gly residues" evidence="1">
    <location>
        <begin position="408"/>
        <end position="426"/>
    </location>
</feature>
<dbReference type="InterPro" id="IPR035969">
    <property type="entry name" value="Rab-GAP_TBC_sf"/>
</dbReference>